<dbReference type="AlphaFoldDB" id="A0A182JGM8"/>
<evidence type="ECO:0000313" key="2">
    <source>
        <dbReference type="EnsemblMetazoa" id="AATE017736-PA.1"/>
    </source>
</evidence>
<dbReference type="PROSITE" id="PS50240">
    <property type="entry name" value="TRYPSIN_DOM"/>
    <property type="match status" value="1"/>
</dbReference>
<proteinExistence type="inferred from homology"/>
<dbReference type="GO" id="GO:0004252">
    <property type="term" value="F:serine-type endopeptidase activity"/>
    <property type="evidence" value="ECO:0007669"/>
    <property type="project" value="InterPro"/>
</dbReference>
<dbReference type="InterPro" id="IPR001254">
    <property type="entry name" value="Trypsin_dom"/>
</dbReference>
<dbReference type="SMART" id="SM00020">
    <property type="entry name" value="Tryp_SPc"/>
    <property type="match status" value="1"/>
</dbReference>
<dbReference type="InterPro" id="IPR043504">
    <property type="entry name" value="Peptidase_S1_PA_chymotrypsin"/>
</dbReference>
<dbReference type="VEuPathDB" id="VectorBase:AATE017736"/>
<dbReference type="CDD" id="cd00190">
    <property type="entry name" value="Tryp_SPc"/>
    <property type="match status" value="1"/>
</dbReference>
<dbReference type="InterPro" id="IPR051333">
    <property type="entry name" value="CLIP_Serine_Protease"/>
</dbReference>
<dbReference type="EnsemblMetazoa" id="AATE017736-RA">
    <property type="protein sequence ID" value="AATE017736-PA.1"/>
    <property type="gene ID" value="AATE017736"/>
</dbReference>
<evidence type="ECO:0000256" key="1">
    <source>
        <dbReference type="ARBA" id="ARBA00024195"/>
    </source>
</evidence>
<comment type="similarity">
    <text evidence="1">Belongs to the peptidase S1 family. CLIP subfamily.</text>
</comment>
<dbReference type="Pfam" id="PF00089">
    <property type="entry name" value="Trypsin"/>
    <property type="match status" value="1"/>
</dbReference>
<dbReference type="GO" id="GO:0006508">
    <property type="term" value="P:proteolysis"/>
    <property type="evidence" value="ECO:0007669"/>
    <property type="project" value="InterPro"/>
</dbReference>
<protein>
    <submittedName>
        <fullName evidence="2">Uncharacterized protein</fullName>
    </submittedName>
</protein>
<dbReference type="PANTHER" id="PTHR24260:SF147">
    <property type="entry name" value="EG:BACR7A4.3 PROTEIN-RELATED"/>
    <property type="match status" value="1"/>
</dbReference>
<dbReference type="SUPFAM" id="SSF50494">
    <property type="entry name" value="Trypsin-like serine proteases"/>
    <property type="match status" value="2"/>
</dbReference>
<dbReference type="PANTHER" id="PTHR24260">
    <property type="match status" value="1"/>
</dbReference>
<organism evidence="2">
    <name type="scientific">Anopheles atroparvus</name>
    <name type="common">European mosquito</name>
    <dbReference type="NCBI Taxonomy" id="41427"/>
    <lineage>
        <taxon>Eukaryota</taxon>
        <taxon>Metazoa</taxon>
        <taxon>Ecdysozoa</taxon>
        <taxon>Arthropoda</taxon>
        <taxon>Hexapoda</taxon>
        <taxon>Insecta</taxon>
        <taxon>Pterygota</taxon>
        <taxon>Neoptera</taxon>
        <taxon>Endopterygota</taxon>
        <taxon>Diptera</taxon>
        <taxon>Nematocera</taxon>
        <taxon>Culicoidea</taxon>
        <taxon>Culicidae</taxon>
        <taxon>Anophelinae</taxon>
        <taxon>Anopheles</taxon>
    </lineage>
</organism>
<dbReference type="InterPro" id="IPR009003">
    <property type="entry name" value="Peptidase_S1_PA"/>
</dbReference>
<reference evidence="2" key="1">
    <citation type="submission" date="2022-08" db="UniProtKB">
        <authorList>
            <consortium name="EnsemblMetazoa"/>
        </authorList>
    </citation>
    <scope>IDENTIFICATION</scope>
    <source>
        <strain evidence="2">EBRO</strain>
    </source>
</reference>
<dbReference type="STRING" id="41427.A0A182JGM8"/>
<name>A0A182JGM8_ANOAO</name>
<sequence length="334" mass="36900">MIIPMTPLEVIARFAESSNICIAPDTVRIGDTDLGSPEDDEFAQQIAIARFISHPRYRGSRKYFDIAIVQLQHPAQFSQAVCNACLWREEELPRGRMDAIGFGATGFGEALSPTLQRVELDSLDLTECPRRIAVSRRQMPDGFRGDQFCAASSTMDTCEGDSGGPIGVKRFNVGGAVIPLVVGVVSFGAPCMPGSTGVYTKVSPFVDWIEQTTNRSFGYAECSRSSFCMNRKLTSIPVDFGDNYANNRFGLLWDETDTSSLYECGATLIDHQYLITLASCVTSSKGHPNFVAYSEEERVSVTDVYVSPRWTTVDQLSITTLDEGQYSHTGWYRH</sequence>
<dbReference type="Gene3D" id="2.40.10.10">
    <property type="entry name" value="Trypsin-like serine proteases"/>
    <property type="match status" value="2"/>
</dbReference>
<accession>A0A182JGM8</accession>